<dbReference type="PANTHER" id="PTHR30332:SF5">
    <property type="entry name" value="SPI-1 TYPE 3 SECRETION SYSTEM SECRETIN"/>
    <property type="match status" value="1"/>
</dbReference>
<dbReference type="PRINTS" id="PR01337">
    <property type="entry name" value="TYPE3OMGPROT"/>
</dbReference>
<dbReference type="EMBL" id="JADIKE010000037">
    <property type="protein sequence ID" value="MBM7126791.1"/>
    <property type="molecule type" value="Genomic_DNA"/>
</dbReference>
<dbReference type="Pfam" id="PF03958">
    <property type="entry name" value="Secretin_N"/>
    <property type="match status" value="1"/>
</dbReference>
<dbReference type="InterPro" id="IPR005644">
    <property type="entry name" value="NolW-like"/>
</dbReference>
<dbReference type="InterPro" id="IPR003522">
    <property type="entry name" value="T3SS_OM_pore_YscC"/>
</dbReference>
<evidence type="ECO:0000256" key="5">
    <source>
        <dbReference type="SAM" id="MobiDB-lite"/>
    </source>
</evidence>
<evidence type="ECO:0000313" key="8">
    <source>
        <dbReference type="EMBL" id="MBM7126791.1"/>
    </source>
</evidence>
<evidence type="ECO:0000259" key="7">
    <source>
        <dbReference type="Pfam" id="PF03958"/>
    </source>
</evidence>
<protein>
    <submittedName>
        <fullName evidence="8">Type III secretion system outer membrane ring subunit SctC</fullName>
    </submittedName>
</protein>
<evidence type="ECO:0000256" key="2">
    <source>
        <dbReference type="ARBA" id="ARBA00022729"/>
    </source>
</evidence>
<comment type="subcellular location">
    <subcellularLocation>
        <location evidence="1 4">Cell outer membrane</location>
    </subcellularLocation>
</comment>
<dbReference type="Gene3D" id="3.55.50.30">
    <property type="match status" value="1"/>
</dbReference>
<reference evidence="8" key="1">
    <citation type="submission" date="2020-10" db="EMBL/GenBank/DDBJ databases">
        <title>Phylogeny of dyella-like bacteria.</title>
        <authorList>
            <person name="Fu J."/>
        </authorList>
    </citation>
    <scope>NUCLEOTIDE SEQUENCE</scope>
    <source>
        <strain evidence="8">DHOC52</strain>
    </source>
</reference>
<keyword evidence="4" id="KW-0813">Transport</keyword>
<evidence type="ECO:0000256" key="1">
    <source>
        <dbReference type="ARBA" id="ARBA00004442"/>
    </source>
</evidence>
<comment type="similarity">
    <text evidence="3">Belongs to the bacterial secretin family.</text>
</comment>
<dbReference type="InterPro" id="IPR004846">
    <property type="entry name" value="T2SS/T3SS_dom"/>
</dbReference>
<feature type="region of interest" description="Disordered" evidence="5">
    <location>
        <begin position="570"/>
        <end position="647"/>
    </location>
</feature>
<feature type="domain" description="NolW-like" evidence="7">
    <location>
        <begin position="161"/>
        <end position="300"/>
    </location>
</feature>
<evidence type="ECO:0000313" key="9">
    <source>
        <dbReference type="Proteomes" id="UP001430149"/>
    </source>
</evidence>
<dbReference type="NCBIfam" id="TIGR02516">
    <property type="entry name" value="type_III_yscC"/>
    <property type="match status" value="1"/>
</dbReference>
<evidence type="ECO:0000256" key="4">
    <source>
        <dbReference type="RuleBase" id="RU004004"/>
    </source>
</evidence>
<proteinExistence type="inferred from homology"/>
<evidence type="ECO:0000259" key="6">
    <source>
        <dbReference type="Pfam" id="PF00263"/>
    </source>
</evidence>
<gene>
    <name evidence="8" type="primary">sctC</name>
    <name evidence="8" type="ORF">ISP19_15540</name>
</gene>
<evidence type="ECO:0000256" key="3">
    <source>
        <dbReference type="RuleBase" id="RU004003"/>
    </source>
</evidence>
<feature type="domain" description="Type II/III secretion system secretin-like" evidence="6">
    <location>
        <begin position="359"/>
        <end position="517"/>
    </location>
</feature>
<dbReference type="Pfam" id="PF00263">
    <property type="entry name" value="Secretin"/>
    <property type="match status" value="1"/>
</dbReference>
<comment type="caution">
    <text evidence="8">The sequence shown here is derived from an EMBL/GenBank/DDBJ whole genome shotgun (WGS) entry which is preliminary data.</text>
</comment>
<sequence length="647" mass="69179">MYNAKGRPLAQVLKEILATQPFPVVIKSDVRGEVNGQFEKSARAVFSELEAAYGFTWYFDGSTMYIASSADNMSEVVGIAPLGGTQAMRTLADLGLIEPRFNLRVSGGSVLVSGPSRYVELVVKALDSERERASLALSQRSMSLVGSLAKPPPGGTQMEIRVFPLRYAQAQDSRRVLRDGDAANNYVVPGVATLLRNLLKGAYATTQPDKDDLLKGVAAGSALASLPSVSGGEGDGNDLRTQALLAIVAGQRRGNPQEGQVDRDVHIQADVRTNSVVIFDTPAMMPLYAPLIEQLDRPQALVQLDVAIIDIDSSDVHDLGVDLSVRGDKAGMSSGSDGLNFQAMNGLDMNRLNARIAMLETKGRARVLSRPKIMTLNNTQATMGNEQTFYVKTSGDRYASLTPISSGLSFRATPLVIPVDGAPAKIKLELEIDDGGFTQLNVDDIPGSSHKYLATEAVVEDGQSLLVGGFQYENVGSSMSGVPGLSQVPGVGALFRRTQKSHQQIERLFLITPRVIDDYLNDTSLMQAVLPSSSVPLAKPHGANRAARMDDDNPQFLNVWSASRRSIDMAPPNILPTKPLAPVPNPAGVEDKRNEVNESGAKKPPSIKVGDAKKEVKRDASTSRKAHAGAPAPSTVIPSNTTDSATR</sequence>
<dbReference type="InterPro" id="IPR050810">
    <property type="entry name" value="Bact_Secretion_Sys_Channel"/>
</dbReference>
<organism evidence="8 9">
    <name type="scientific">Dyella flava</name>
    <dbReference type="NCBI Taxonomy" id="1920170"/>
    <lineage>
        <taxon>Bacteria</taxon>
        <taxon>Pseudomonadati</taxon>
        <taxon>Pseudomonadota</taxon>
        <taxon>Gammaproteobacteria</taxon>
        <taxon>Lysobacterales</taxon>
        <taxon>Rhodanobacteraceae</taxon>
        <taxon>Dyella</taxon>
    </lineage>
</organism>
<dbReference type="RefSeq" id="WP_204683313.1">
    <property type="nucleotide sequence ID" value="NZ_JADIKE010000037.1"/>
</dbReference>
<name>A0ABS2K6H1_9GAMM</name>
<dbReference type="Gene3D" id="3.30.1370.120">
    <property type="match status" value="2"/>
</dbReference>
<keyword evidence="2" id="KW-0732">Signal</keyword>
<feature type="compositionally biased region" description="Basic and acidic residues" evidence="5">
    <location>
        <begin position="610"/>
        <end position="622"/>
    </location>
</feature>
<dbReference type="PANTHER" id="PTHR30332">
    <property type="entry name" value="PROBABLE GENERAL SECRETION PATHWAY PROTEIN D"/>
    <property type="match status" value="1"/>
</dbReference>
<keyword evidence="9" id="KW-1185">Reference proteome</keyword>
<feature type="compositionally biased region" description="Polar residues" evidence="5">
    <location>
        <begin position="636"/>
        <end position="647"/>
    </location>
</feature>
<accession>A0ABS2K6H1</accession>
<dbReference type="Proteomes" id="UP001430149">
    <property type="component" value="Unassembled WGS sequence"/>
</dbReference>
<dbReference type="InterPro" id="IPR038591">
    <property type="entry name" value="NolW-like_sf"/>
</dbReference>